<evidence type="ECO:0000259" key="6">
    <source>
        <dbReference type="PROSITE" id="PS50850"/>
    </source>
</evidence>
<gene>
    <name evidence="7" type="ORF">KMW28_04815</name>
</gene>
<accession>A0AAX1N604</accession>
<dbReference type="PANTHER" id="PTHR11328:SF24">
    <property type="entry name" value="MAJOR FACILITATOR SUPERFAMILY (MFS) PROFILE DOMAIN-CONTAINING PROTEIN"/>
    <property type="match status" value="1"/>
</dbReference>
<dbReference type="GO" id="GO:0008643">
    <property type="term" value="P:carbohydrate transport"/>
    <property type="evidence" value="ECO:0007669"/>
    <property type="project" value="InterPro"/>
</dbReference>
<feature type="transmembrane region" description="Helical" evidence="5">
    <location>
        <begin position="109"/>
        <end position="132"/>
    </location>
</feature>
<feature type="transmembrane region" description="Helical" evidence="5">
    <location>
        <begin position="398"/>
        <end position="420"/>
    </location>
</feature>
<evidence type="ECO:0000256" key="3">
    <source>
        <dbReference type="ARBA" id="ARBA00022989"/>
    </source>
</evidence>
<dbReference type="GO" id="GO:0005886">
    <property type="term" value="C:plasma membrane"/>
    <property type="evidence" value="ECO:0007669"/>
    <property type="project" value="TreeGrafter"/>
</dbReference>
<sequence length="540" mass="59704">MQSKLTIKEKIGYALGDGAANIAWRGVATFLLIFYTDVFGFAPAVVGVLMLVARFSDGISDILMGVVGDRTKSKYGKFRPWILWTAFPLGIILALLFTTPDLSENGKLIYAYVTYILFTLIYTANNIPYGALMAVMTGDDRERTSIGSFRMVGAFAGGMIVQGALLYLVMSFGSINPEMQLVRLSDETYKLNIVSTETVENALLKTEDGIAQFKLADKKDDIPTESKSFSMVEGEEYHLIVYGVKNLGKEDVILINQKKGYSYSIYVMSLFLSLFMLITFASTKERVVPDKKQKTNLKQDLKDLIHNKPWLVLLSIGLLFNIYNSIKQGIVVIYFTHFLKDQLLASSYMVGLTLASIVGAMITSFLSDRFGKKKLFIAALIISGIVNALIYFCTKTDVIGIFILGIISELAAAIFPTLFFTMLGDAADYSEYKNGRRATGLVYSAGSFATKFGGGIAASIIGIVLGMYHYDGQNQVAIEEAVPGIIMLMSWVPAVIALIAALLMVYYPLNDQKLREITLELQEKRNGIDRSEMLEDKAII</sequence>
<feature type="transmembrane region" description="Helical" evidence="5">
    <location>
        <begin position="375"/>
        <end position="392"/>
    </location>
</feature>
<keyword evidence="8" id="KW-1185">Reference proteome</keyword>
<name>A0AAX1N604_9BACT</name>
<dbReference type="Gene3D" id="1.20.1250.20">
    <property type="entry name" value="MFS general substrate transporter like domains"/>
    <property type="match status" value="2"/>
</dbReference>
<feature type="transmembrane region" description="Helical" evidence="5">
    <location>
        <begin position="441"/>
        <end position="465"/>
    </location>
</feature>
<dbReference type="InterPro" id="IPR036259">
    <property type="entry name" value="MFS_trans_sf"/>
</dbReference>
<dbReference type="InterPro" id="IPR039672">
    <property type="entry name" value="MFS_2"/>
</dbReference>
<keyword evidence="2 5" id="KW-0812">Transmembrane</keyword>
<dbReference type="Pfam" id="PF13347">
    <property type="entry name" value="MFS_2"/>
    <property type="match status" value="1"/>
</dbReference>
<keyword evidence="4 5" id="KW-0472">Membrane</keyword>
<dbReference type="InterPro" id="IPR020846">
    <property type="entry name" value="MFS_dom"/>
</dbReference>
<dbReference type="SUPFAM" id="SSF103473">
    <property type="entry name" value="MFS general substrate transporter"/>
    <property type="match status" value="2"/>
</dbReference>
<feature type="transmembrane region" description="Helical" evidence="5">
    <location>
        <begin position="152"/>
        <end position="175"/>
    </location>
</feature>
<feature type="transmembrane region" description="Helical" evidence="5">
    <location>
        <begin position="263"/>
        <end position="283"/>
    </location>
</feature>
<feature type="transmembrane region" description="Helical" evidence="5">
    <location>
        <begin position="78"/>
        <end position="97"/>
    </location>
</feature>
<comment type="similarity">
    <text evidence="1">Belongs to the sodium:galactoside symporter (TC 2.A.2) family.</text>
</comment>
<dbReference type="PANTHER" id="PTHR11328">
    <property type="entry name" value="MAJOR FACILITATOR SUPERFAMILY DOMAIN-CONTAINING PROTEIN"/>
    <property type="match status" value="1"/>
</dbReference>
<feature type="domain" description="Major facilitator superfamily (MFS) profile" evidence="6">
    <location>
        <begin position="310"/>
        <end position="540"/>
    </location>
</feature>
<feature type="transmembrane region" description="Helical" evidence="5">
    <location>
        <begin position="485"/>
        <end position="507"/>
    </location>
</feature>
<protein>
    <submittedName>
        <fullName evidence="7">MFS transporter</fullName>
    </submittedName>
</protein>
<organism evidence="7 8">
    <name type="scientific">Flammeovirga yaeyamensis</name>
    <dbReference type="NCBI Taxonomy" id="367791"/>
    <lineage>
        <taxon>Bacteria</taxon>
        <taxon>Pseudomonadati</taxon>
        <taxon>Bacteroidota</taxon>
        <taxon>Cytophagia</taxon>
        <taxon>Cytophagales</taxon>
        <taxon>Flammeovirgaceae</taxon>
        <taxon>Flammeovirga</taxon>
    </lineage>
</organism>
<dbReference type="KEGG" id="fya:KMW28_04815"/>
<dbReference type="EMBL" id="CP076132">
    <property type="protein sequence ID" value="QWG02905.1"/>
    <property type="molecule type" value="Genomic_DNA"/>
</dbReference>
<evidence type="ECO:0000256" key="5">
    <source>
        <dbReference type="SAM" id="Phobius"/>
    </source>
</evidence>
<evidence type="ECO:0000313" key="8">
    <source>
        <dbReference type="Proteomes" id="UP000678679"/>
    </source>
</evidence>
<evidence type="ECO:0000256" key="4">
    <source>
        <dbReference type="ARBA" id="ARBA00023136"/>
    </source>
</evidence>
<feature type="transmembrane region" description="Helical" evidence="5">
    <location>
        <begin position="41"/>
        <end position="66"/>
    </location>
</feature>
<reference evidence="7 8" key="1">
    <citation type="submission" date="2021-05" db="EMBL/GenBank/DDBJ databases">
        <title>Comparative genomic studies on the polysaccharide-degrading batcterial strains of the Flammeovirga genus.</title>
        <authorList>
            <person name="Zewei F."/>
            <person name="Zheng Z."/>
            <person name="Yu L."/>
            <person name="Ruyue G."/>
            <person name="Yanhong M."/>
            <person name="Yuanyuan C."/>
            <person name="Jingyan G."/>
            <person name="Wenjun H."/>
        </authorList>
    </citation>
    <scope>NUCLEOTIDE SEQUENCE [LARGE SCALE GENOMIC DNA]</scope>
    <source>
        <strain evidence="7 8">NBRC:100898</strain>
    </source>
</reference>
<feature type="transmembrane region" description="Helical" evidence="5">
    <location>
        <begin position="343"/>
        <end position="363"/>
    </location>
</feature>
<feature type="transmembrane region" description="Helical" evidence="5">
    <location>
        <begin position="304"/>
        <end position="323"/>
    </location>
</feature>
<evidence type="ECO:0000313" key="7">
    <source>
        <dbReference type="EMBL" id="QWG02905.1"/>
    </source>
</evidence>
<dbReference type="PROSITE" id="PS50850">
    <property type="entry name" value="MFS"/>
    <property type="match status" value="1"/>
</dbReference>
<proteinExistence type="inferred from homology"/>
<keyword evidence="3 5" id="KW-1133">Transmembrane helix</keyword>
<dbReference type="Proteomes" id="UP000678679">
    <property type="component" value="Chromosome 1"/>
</dbReference>
<evidence type="ECO:0000256" key="1">
    <source>
        <dbReference type="ARBA" id="ARBA00009617"/>
    </source>
</evidence>
<dbReference type="AlphaFoldDB" id="A0AAX1N604"/>
<dbReference type="GO" id="GO:0015293">
    <property type="term" value="F:symporter activity"/>
    <property type="evidence" value="ECO:0007669"/>
    <property type="project" value="InterPro"/>
</dbReference>
<dbReference type="RefSeq" id="WP_169664375.1">
    <property type="nucleotide sequence ID" value="NZ_CP076132.1"/>
</dbReference>
<evidence type="ECO:0000256" key="2">
    <source>
        <dbReference type="ARBA" id="ARBA00022692"/>
    </source>
</evidence>
<dbReference type="CDD" id="cd17332">
    <property type="entry name" value="MFS_MelB_like"/>
    <property type="match status" value="1"/>
</dbReference>